<feature type="signal peptide" evidence="1">
    <location>
        <begin position="1"/>
        <end position="20"/>
    </location>
</feature>
<reference evidence="2 3" key="1">
    <citation type="journal article" date="2012" name="Genome Biol.">
        <title>Genome and low-iron response of an oceanic diatom adapted to chronic iron limitation.</title>
        <authorList>
            <person name="Lommer M."/>
            <person name="Specht M."/>
            <person name="Roy A.S."/>
            <person name="Kraemer L."/>
            <person name="Andreson R."/>
            <person name="Gutowska M.A."/>
            <person name="Wolf J."/>
            <person name="Bergner S.V."/>
            <person name="Schilhabel M.B."/>
            <person name="Klostermeier U.C."/>
            <person name="Beiko R.G."/>
            <person name="Rosenstiel P."/>
            <person name="Hippler M."/>
            <person name="Laroche J."/>
        </authorList>
    </citation>
    <scope>NUCLEOTIDE SEQUENCE [LARGE SCALE GENOMIC DNA]</scope>
    <source>
        <strain evidence="2 3">CCMP1005</strain>
    </source>
</reference>
<dbReference type="EMBL" id="AGNL01000504">
    <property type="protein sequence ID" value="EJK77718.1"/>
    <property type="molecule type" value="Genomic_DNA"/>
</dbReference>
<evidence type="ECO:0000313" key="3">
    <source>
        <dbReference type="Proteomes" id="UP000266841"/>
    </source>
</evidence>
<evidence type="ECO:0000313" key="2">
    <source>
        <dbReference type="EMBL" id="EJK77718.1"/>
    </source>
</evidence>
<dbReference type="Proteomes" id="UP000266841">
    <property type="component" value="Unassembled WGS sequence"/>
</dbReference>
<sequence length="66" mass="6675">MMSLSLTLATLYLLTGGGGGGGGGGRDIHLYNVCPSSALLAPEANSGGERGEASCIYLIYHFARGV</sequence>
<accession>K0TG97</accession>
<evidence type="ECO:0000256" key="1">
    <source>
        <dbReference type="SAM" id="SignalP"/>
    </source>
</evidence>
<comment type="caution">
    <text evidence="2">The sequence shown here is derived from an EMBL/GenBank/DDBJ whole genome shotgun (WGS) entry which is preliminary data.</text>
</comment>
<name>K0TG97_THAOC</name>
<keyword evidence="3" id="KW-1185">Reference proteome</keyword>
<protein>
    <recommendedName>
        <fullName evidence="4">Secreted protein</fullName>
    </recommendedName>
</protein>
<dbReference type="AlphaFoldDB" id="K0TG97"/>
<organism evidence="2 3">
    <name type="scientific">Thalassiosira oceanica</name>
    <name type="common">Marine diatom</name>
    <dbReference type="NCBI Taxonomy" id="159749"/>
    <lineage>
        <taxon>Eukaryota</taxon>
        <taxon>Sar</taxon>
        <taxon>Stramenopiles</taxon>
        <taxon>Ochrophyta</taxon>
        <taxon>Bacillariophyta</taxon>
        <taxon>Coscinodiscophyceae</taxon>
        <taxon>Thalassiosirophycidae</taxon>
        <taxon>Thalassiosirales</taxon>
        <taxon>Thalassiosiraceae</taxon>
        <taxon>Thalassiosira</taxon>
    </lineage>
</organism>
<feature type="chain" id="PRO_5003838454" description="Secreted protein" evidence="1">
    <location>
        <begin position="21"/>
        <end position="66"/>
    </location>
</feature>
<gene>
    <name evidence="2" type="ORF">THAOC_00433</name>
</gene>
<proteinExistence type="predicted"/>
<evidence type="ECO:0008006" key="4">
    <source>
        <dbReference type="Google" id="ProtNLM"/>
    </source>
</evidence>
<keyword evidence="1" id="KW-0732">Signal</keyword>